<dbReference type="OrthoDB" id="10003873at2759"/>
<keyword evidence="2" id="KW-1185">Reference proteome</keyword>
<proteinExistence type="predicted"/>
<gene>
    <name evidence="1" type="ORF">chiPu_0005470</name>
</gene>
<organism evidence="1 2">
    <name type="scientific">Chiloscyllium punctatum</name>
    <name type="common">Brownbanded bambooshark</name>
    <name type="synonym">Hemiscyllium punctatum</name>
    <dbReference type="NCBI Taxonomy" id="137246"/>
    <lineage>
        <taxon>Eukaryota</taxon>
        <taxon>Metazoa</taxon>
        <taxon>Chordata</taxon>
        <taxon>Craniata</taxon>
        <taxon>Vertebrata</taxon>
        <taxon>Chondrichthyes</taxon>
        <taxon>Elasmobranchii</taxon>
        <taxon>Galeomorphii</taxon>
        <taxon>Galeoidea</taxon>
        <taxon>Orectolobiformes</taxon>
        <taxon>Hemiscylliidae</taxon>
        <taxon>Chiloscyllium</taxon>
    </lineage>
</organism>
<dbReference type="AlphaFoldDB" id="A0A401S9H6"/>
<name>A0A401S9H6_CHIPU</name>
<sequence length="284" mass="32382">MCRRRRPRSCSCSRVRLRSGFTALEPCSTVLFKMFGWLSGGTSKRTQTGCIAKANKSCMNHKWHRETINKLSCSKKGMKYNGIRRLSRGGYLLLQSNFLQTGKLLVPDKFSEIDVLVTEMEMLQIPELIKAVKTYRSDIGGSSKDVSIPVSSVRHSEGDCNNLCEITDKPLYVLVLELSWLGTCRLPLTEDVSQMCAVCVFLDQHDNLYQPVKDAMQLYLQTRKRETIESNFKISSLDDSWAADVDSHTLLQIVKVYVGNYWYATYLNTFLKGMAITVSRNRRM</sequence>
<dbReference type="EMBL" id="BEZZ01000147">
    <property type="protein sequence ID" value="GCC27049.1"/>
    <property type="molecule type" value="Genomic_DNA"/>
</dbReference>
<reference evidence="1 2" key="1">
    <citation type="journal article" date="2018" name="Nat. Ecol. Evol.">
        <title>Shark genomes provide insights into elasmobranch evolution and the origin of vertebrates.</title>
        <authorList>
            <person name="Hara Y"/>
            <person name="Yamaguchi K"/>
            <person name="Onimaru K"/>
            <person name="Kadota M"/>
            <person name="Koyanagi M"/>
            <person name="Keeley SD"/>
            <person name="Tatsumi K"/>
            <person name="Tanaka K"/>
            <person name="Motone F"/>
            <person name="Kageyama Y"/>
            <person name="Nozu R"/>
            <person name="Adachi N"/>
            <person name="Nishimura O"/>
            <person name="Nakagawa R"/>
            <person name="Tanegashima C"/>
            <person name="Kiyatake I"/>
            <person name="Matsumoto R"/>
            <person name="Murakumo K"/>
            <person name="Nishida K"/>
            <person name="Terakita A"/>
            <person name="Kuratani S"/>
            <person name="Sato K"/>
            <person name="Hyodo S Kuraku.S."/>
        </authorList>
    </citation>
    <scope>NUCLEOTIDE SEQUENCE [LARGE SCALE GENOMIC DNA]</scope>
</reference>
<comment type="caution">
    <text evidence="1">The sequence shown here is derived from an EMBL/GenBank/DDBJ whole genome shotgun (WGS) entry which is preliminary data.</text>
</comment>
<evidence type="ECO:0000313" key="2">
    <source>
        <dbReference type="Proteomes" id="UP000287033"/>
    </source>
</evidence>
<protein>
    <submittedName>
        <fullName evidence="1">Uncharacterized protein</fullName>
    </submittedName>
</protein>
<evidence type="ECO:0000313" key="1">
    <source>
        <dbReference type="EMBL" id="GCC27049.1"/>
    </source>
</evidence>
<dbReference type="STRING" id="137246.A0A401S9H6"/>
<accession>A0A401S9H6</accession>
<dbReference type="Proteomes" id="UP000287033">
    <property type="component" value="Unassembled WGS sequence"/>
</dbReference>